<dbReference type="Proteomes" id="UP000799754">
    <property type="component" value="Unassembled WGS sequence"/>
</dbReference>
<dbReference type="EMBL" id="MU006729">
    <property type="protein sequence ID" value="KAF2624775.1"/>
    <property type="molecule type" value="Genomic_DNA"/>
</dbReference>
<reference evidence="1" key="1">
    <citation type="journal article" date="2020" name="Stud. Mycol.">
        <title>101 Dothideomycetes genomes: a test case for predicting lifestyles and emergence of pathogens.</title>
        <authorList>
            <person name="Haridas S."/>
            <person name="Albert R."/>
            <person name="Binder M."/>
            <person name="Bloem J."/>
            <person name="Labutti K."/>
            <person name="Salamov A."/>
            <person name="Andreopoulos B."/>
            <person name="Baker S."/>
            <person name="Barry K."/>
            <person name="Bills G."/>
            <person name="Bluhm B."/>
            <person name="Cannon C."/>
            <person name="Castanera R."/>
            <person name="Culley D."/>
            <person name="Daum C."/>
            <person name="Ezra D."/>
            <person name="Gonzalez J."/>
            <person name="Henrissat B."/>
            <person name="Kuo A."/>
            <person name="Liang C."/>
            <person name="Lipzen A."/>
            <person name="Lutzoni F."/>
            <person name="Magnuson J."/>
            <person name="Mondo S."/>
            <person name="Nolan M."/>
            <person name="Ohm R."/>
            <person name="Pangilinan J."/>
            <person name="Park H.-J."/>
            <person name="Ramirez L."/>
            <person name="Alfaro M."/>
            <person name="Sun H."/>
            <person name="Tritt A."/>
            <person name="Yoshinaga Y."/>
            <person name="Zwiers L.-H."/>
            <person name="Turgeon B."/>
            <person name="Goodwin S."/>
            <person name="Spatafora J."/>
            <person name="Crous P."/>
            <person name="Grigoriev I."/>
        </authorList>
    </citation>
    <scope>NUCLEOTIDE SEQUENCE</scope>
    <source>
        <strain evidence="1">CBS 525.71</strain>
    </source>
</reference>
<accession>A0ACB6RTN6</accession>
<proteinExistence type="predicted"/>
<keyword evidence="2" id="KW-1185">Reference proteome</keyword>
<evidence type="ECO:0000313" key="1">
    <source>
        <dbReference type="EMBL" id="KAF2624775.1"/>
    </source>
</evidence>
<comment type="caution">
    <text evidence="1">The sequence shown here is derived from an EMBL/GenBank/DDBJ whole genome shotgun (WGS) entry which is preliminary data.</text>
</comment>
<evidence type="ECO:0000313" key="2">
    <source>
        <dbReference type="Proteomes" id="UP000799754"/>
    </source>
</evidence>
<gene>
    <name evidence="1" type="ORF">BU25DRAFT_460942</name>
</gene>
<protein>
    <submittedName>
        <fullName evidence="1">Uncharacterized protein</fullName>
    </submittedName>
</protein>
<organism evidence="1 2">
    <name type="scientific">Macroventuria anomochaeta</name>
    <dbReference type="NCBI Taxonomy" id="301207"/>
    <lineage>
        <taxon>Eukaryota</taxon>
        <taxon>Fungi</taxon>
        <taxon>Dikarya</taxon>
        <taxon>Ascomycota</taxon>
        <taxon>Pezizomycotina</taxon>
        <taxon>Dothideomycetes</taxon>
        <taxon>Pleosporomycetidae</taxon>
        <taxon>Pleosporales</taxon>
        <taxon>Pleosporineae</taxon>
        <taxon>Didymellaceae</taxon>
        <taxon>Macroventuria</taxon>
    </lineage>
</organism>
<sequence>MLTPAVITGLVVGAVLGTGLLCLGTYFVHRYMDLQCRKINKWFDRNALKIRKDDVESGNWDKKMKHNQDDGLCSAMKKQTPNGRVLQTAVERTRNDATMRRGDGFDNWHNGTQWADERQMQAYVPQPAPAHMQPTAHPQALGWEQYGTVYDQMWYPPAVFRQAVPGTYYAYVPPRPDMTMQYQQPSFGHPGLYDEWFGLLDERRRSGGGTQQAEGRSESSSGAASKTRLPAEPASVKCDCLQVVGEYPAFIEEAREAKDRQDRKKEKKRRKERNPRSSSTDLGTCSSSRSSASTEDIPRDSIPAGAPRKTRVSWNDSSLYPAYTQRTARAQGDGNPYTRHSPRSERGQGRYDTEDLRWELTRQDNGHAGQAGSKPRRRGGRTRSETLPEGRGNGGGSVQSRNIAVDPSWMKTAAGKSGSAGKEGAKKREKVSDRQGRSTEPASPTTSELHNKRVKNAADGGVPQVVVKEPTPSTVTARPIDYTMTPARWDMSAGAGGGRDSRESMSTEVSFHYDQRQ</sequence>
<name>A0ACB6RTN6_9PLEO</name>